<organism evidence="1 2">
    <name type="scientific">Russula earlei</name>
    <dbReference type="NCBI Taxonomy" id="71964"/>
    <lineage>
        <taxon>Eukaryota</taxon>
        <taxon>Fungi</taxon>
        <taxon>Dikarya</taxon>
        <taxon>Basidiomycota</taxon>
        <taxon>Agaricomycotina</taxon>
        <taxon>Agaricomycetes</taxon>
        <taxon>Russulales</taxon>
        <taxon>Russulaceae</taxon>
        <taxon>Russula</taxon>
    </lineage>
</organism>
<reference evidence="1" key="1">
    <citation type="submission" date="2021-03" db="EMBL/GenBank/DDBJ databases">
        <title>Evolutionary priming and transition to the ectomycorrhizal habit in an iconic lineage of mushroom-forming fungi: is preadaptation a requirement?</title>
        <authorList>
            <consortium name="DOE Joint Genome Institute"/>
            <person name="Looney B.P."/>
            <person name="Miyauchi S."/>
            <person name="Morin E."/>
            <person name="Drula E."/>
            <person name="Courty P.E."/>
            <person name="Chicoki N."/>
            <person name="Fauchery L."/>
            <person name="Kohler A."/>
            <person name="Kuo A."/>
            <person name="LaButti K."/>
            <person name="Pangilinan J."/>
            <person name="Lipzen A."/>
            <person name="Riley R."/>
            <person name="Andreopoulos W."/>
            <person name="He G."/>
            <person name="Johnson J."/>
            <person name="Barry K.W."/>
            <person name="Grigoriev I.V."/>
            <person name="Nagy L."/>
            <person name="Hibbett D."/>
            <person name="Henrissat B."/>
            <person name="Matheny P.B."/>
            <person name="Labbe J."/>
            <person name="Martin A.F."/>
        </authorList>
    </citation>
    <scope>NUCLEOTIDE SEQUENCE</scope>
    <source>
        <strain evidence="1">BPL698</strain>
    </source>
</reference>
<keyword evidence="2" id="KW-1185">Reference proteome</keyword>
<protein>
    <submittedName>
        <fullName evidence="1">Uncharacterized protein</fullName>
    </submittedName>
</protein>
<gene>
    <name evidence="1" type="ORF">F5148DRAFT_1232289</name>
</gene>
<evidence type="ECO:0000313" key="2">
    <source>
        <dbReference type="Proteomes" id="UP001207468"/>
    </source>
</evidence>
<dbReference type="Proteomes" id="UP001207468">
    <property type="component" value="Unassembled WGS sequence"/>
</dbReference>
<dbReference type="EMBL" id="JAGFNK010000295">
    <property type="protein sequence ID" value="KAI9453646.1"/>
    <property type="molecule type" value="Genomic_DNA"/>
</dbReference>
<evidence type="ECO:0000313" key="1">
    <source>
        <dbReference type="EMBL" id="KAI9453646.1"/>
    </source>
</evidence>
<proteinExistence type="predicted"/>
<sequence>MPMMRTSSVFVTFCVAVGVTASFALPLEVRIQCCTQGGLSFQRENQRKSVTGRCHRLTGWSRSTTRDPCHRYRLNLSNCGRWRGGWGWRRR</sequence>
<accession>A0ACC0TZD2</accession>
<comment type="caution">
    <text evidence="1">The sequence shown here is derived from an EMBL/GenBank/DDBJ whole genome shotgun (WGS) entry which is preliminary data.</text>
</comment>
<name>A0ACC0TZD2_9AGAM</name>